<dbReference type="EMBL" id="DAKRPA010000180">
    <property type="protein sequence ID" value="DAZ96057.1"/>
    <property type="molecule type" value="Genomic_DNA"/>
</dbReference>
<name>A0AAV2YS58_9STRA</name>
<dbReference type="PANTHER" id="PTHR34415:SF1">
    <property type="entry name" value="INTEGRASE CATALYTIC DOMAIN-CONTAINING PROTEIN"/>
    <property type="match status" value="1"/>
</dbReference>
<dbReference type="InterPro" id="IPR057191">
    <property type="entry name" value="DUF7869"/>
</dbReference>
<dbReference type="PANTHER" id="PTHR34415">
    <property type="entry name" value="INTEGRASE CATALYTIC DOMAIN-CONTAINING PROTEIN"/>
    <property type="match status" value="1"/>
</dbReference>
<feature type="non-terminal residue" evidence="2">
    <location>
        <position position="1"/>
    </location>
</feature>
<evidence type="ECO:0000259" key="1">
    <source>
        <dbReference type="Pfam" id="PF25273"/>
    </source>
</evidence>
<comment type="caution">
    <text evidence="2">The sequence shown here is derived from an EMBL/GenBank/DDBJ whole genome shotgun (WGS) entry which is preliminary data.</text>
</comment>
<organism evidence="2 3">
    <name type="scientific">Lagenidium giganteum</name>
    <dbReference type="NCBI Taxonomy" id="4803"/>
    <lineage>
        <taxon>Eukaryota</taxon>
        <taxon>Sar</taxon>
        <taxon>Stramenopiles</taxon>
        <taxon>Oomycota</taxon>
        <taxon>Peronosporomycetes</taxon>
        <taxon>Pythiales</taxon>
        <taxon>Pythiaceae</taxon>
    </lineage>
</organism>
<dbReference type="AlphaFoldDB" id="A0AAV2YS58"/>
<keyword evidence="3" id="KW-1185">Reference proteome</keyword>
<protein>
    <recommendedName>
        <fullName evidence="1">DUF7869 domain-containing protein</fullName>
    </recommendedName>
</protein>
<dbReference type="Pfam" id="PF25273">
    <property type="entry name" value="DUF7869"/>
    <property type="match status" value="1"/>
</dbReference>
<reference evidence="2" key="2">
    <citation type="journal article" date="2023" name="Microbiol Resour">
        <title>Decontamination and Annotation of the Draft Genome Sequence of the Oomycete Lagenidium giganteum ARSEF 373.</title>
        <authorList>
            <person name="Morgan W.R."/>
            <person name="Tartar A."/>
        </authorList>
    </citation>
    <scope>NUCLEOTIDE SEQUENCE</scope>
    <source>
        <strain evidence="2">ARSEF 373</strain>
    </source>
</reference>
<reference evidence="2" key="1">
    <citation type="submission" date="2022-11" db="EMBL/GenBank/DDBJ databases">
        <authorList>
            <person name="Morgan W.R."/>
            <person name="Tartar A."/>
        </authorList>
    </citation>
    <scope>NUCLEOTIDE SEQUENCE</scope>
    <source>
        <strain evidence="2">ARSEF 373</strain>
    </source>
</reference>
<evidence type="ECO:0000313" key="2">
    <source>
        <dbReference type="EMBL" id="DAZ96057.1"/>
    </source>
</evidence>
<evidence type="ECO:0000313" key="3">
    <source>
        <dbReference type="Proteomes" id="UP001146120"/>
    </source>
</evidence>
<gene>
    <name evidence="2" type="ORF">N0F65_000052</name>
</gene>
<feature type="domain" description="DUF7869" evidence="1">
    <location>
        <begin position="54"/>
        <end position="164"/>
    </location>
</feature>
<dbReference type="Proteomes" id="UP001146120">
    <property type="component" value="Unassembled WGS sequence"/>
</dbReference>
<sequence>IFQKKCPHIQIRSPRDHVCDICMINANKMKSSGHDNKYGQVSSDKPALMEWQMNYVYSEQFGGKGPNEVIRLLASYLDDMGMLEVSPRVLTINADNCGGQNKNDFVVKMMVLLAHVGYFKETNIKFFIRGRTKNACDRCFGHLKRKLLRSDCWTMQQLCEMLKAA</sequence>
<proteinExistence type="predicted"/>
<accession>A0AAV2YS58</accession>